<evidence type="ECO:0000313" key="9">
    <source>
        <dbReference type="Proteomes" id="UP000308917"/>
    </source>
</evidence>
<dbReference type="RefSeq" id="WP_136574106.1">
    <property type="nucleotide sequence ID" value="NZ_STFG01000014.1"/>
</dbReference>
<feature type="transmembrane region" description="Helical" evidence="7">
    <location>
        <begin position="6"/>
        <end position="24"/>
    </location>
</feature>
<evidence type="ECO:0000256" key="6">
    <source>
        <dbReference type="SAM" id="Coils"/>
    </source>
</evidence>
<gene>
    <name evidence="8" type="ORF">E9531_12525</name>
</gene>
<evidence type="ECO:0000256" key="7">
    <source>
        <dbReference type="SAM" id="Phobius"/>
    </source>
</evidence>
<evidence type="ECO:0000256" key="2">
    <source>
        <dbReference type="ARBA" id="ARBA00008854"/>
    </source>
</evidence>
<comment type="subcellular location">
    <subcellularLocation>
        <location evidence="1">Membrane</location>
        <topology evidence="1">Single-pass membrane protein</topology>
    </subcellularLocation>
</comment>
<dbReference type="Pfam" id="PF04011">
    <property type="entry name" value="LemA"/>
    <property type="match status" value="1"/>
</dbReference>
<comment type="caution">
    <text evidence="8">The sequence shown here is derived from an EMBL/GenBank/DDBJ whole genome shotgun (WGS) entry which is preliminary data.</text>
</comment>
<dbReference type="InterPro" id="IPR007156">
    <property type="entry name" value="MamQ_LemA"/>
</dbReference>
<dbReference type="AlphaFoldDB" id="A0A4S8EX66"/>
<dbReference type="GO" id="GO:0016020">
    <property type="term" value="C:membrane"/>
    <property type="evidence" value="ECO:0007669"/>
    <property type="project" value="UniProtKB-SubCell"/>
</dbReference>
<dbReference type="InterPro" id="IPR023353">
    <property type="entry name" value="LemA-like_dom_sf"/>
</dbReference>
<dbReference type="SUPFAM" id="SSF140478">
    <property type="entry name" value="LemA-like"/>
    <property type="match status" value="1"/>
</dbReference>
<evidence type="ECO:0000256" key="5">
    <source>
        <dbReference type="ARBA" id="ARBA00023136"/>
    </source>
</evidence>
<keyword evidence="4 7" id="KW-1133">Transmembrane helix</keyword>
<comment type="similarity">
    <text evidence="2">Belongs to the LemA family.</text>
</comment>
<keyword evidence="6" id="KW-0175">Coiled coil</keyword>
<reference evidence="8 9" key="1">
    <citation type="journal article" date="2015" name="Antonie Van Leeuwenhoek">
        <title>Lampropedia puyangensis sp. nov., isolated from symptomatic bark of Populus ? euramericana canker and emended description of Lampropedia hyalina (Ehrenberg 1832) Lee et al. 2004.</title>
        <authorList>
            <person name="Li Y."/>
            <person name="Wang T."/>
            <person name="Piao C.G."/>
            <person name="Wang L.F."/>
            <person name="Tian G.Z."/>
            <person name="Zhu T.H."/>
            <person name="Guo M.W."/>
        </authorList>
    </citation>
    <scope>NUCLEOTIDE SEQUENCE [LARGE SCALE GENOMIC DNA]</scope>
    <source>
        <strain evidence="8 9">2-bin</strain>
    </source>
</reference>
<name>A0A4S8EX66_9BURK</name>
<dbReference type="PANTHER" id="PTHR34478:SF1">
    <property type="entry name" value="PROTEIN LEMA"/>
    <property type="match status" value="1"/>
</dbReference>
<keyword evidence="5 7" id="KW-0472">Membrane</keyword>
<sequence>MSTTAIVVIAVLVALVLWYVVTYNRFVGLRNEVKNAFAQIDVQLKRRYDLIPNLVEVARGYMQHERETLEAVAAARSNAVTAAQQARANPADGGALMALAGAEGVLGAGLGRLMALSEAYPELKADREMQRLSEEIASTENRIGFARQAYNDTVLAFNTATEEFPSNIVATLNRFPSLPMLQSTTSEQERQAPQVRFGQ</sequence>
<organism evidence="8 9">
    <name type="scientific">Lampropedia puyangensis</name>
    <dbReference type="NCBI Taxonomy" id="1330072"/>
    <lineage>
        <taxon>Bacteria</taxon>
        <taxon>Pseudomonadati</taxon>
        <taxon>Pseudomonadota</taxon>
        <taxon>Betaproteobacteria</taxon>
        <taxon>Burkholderiales</taxon>
        <taxon>Comamonadaceae</taxon>
        <taxon>Lampropedia</taxon>
    </lineage>
</organism>
<feature type="coiled-coil region" evidence="6">
    <location>
        <begin position="122"/>
        <end position="149"/>
    </location>
</feature>
<keyword evidence="3 7" id="KW-0812">Transmembrane</keyword>
<protein>
    <submittedName>
        <fullName evidence="8">LemA family protein</fullName>
    </submittedName>
</protein>
<evidence type="ECO:0000256" key="4">
    <source>
        <dbReference type="ARBA" id="ARBA00022989"/>
    </source>
</evidence>
<dbReference type="Gene3D" id="1.20.1440.20">
    <property type="entry name" value="LemA-like domain"/>
    <property type="match status" value="1"/>
</dbReference>
<accession>A0A4S8EX66</accession>
<evidence type="ECO:0000256" key="3">
    <source>
        <dbReference type="ARBA" id="ARBA00022692"/>
    </source>
</evidence>
<dbReference type="Proteomes" id="UP000308917">
    <property type="component" value="Unassembled WGS sequence"/>
</dbReference>
<keyword evidence="9" id="KW-1185">Reference proteome</keyword>
<evidence type="ECO:0000313" key="8">
    <source>
        <dbReference type="EMBL" id="THT99392.1"/>
    </source>
</evidence>
<proteinExistence type="inferred from homology"/>
<dbReference type="PANTHER" id="PTHR34478">
    <property type="entry name" value="PROTEIN LEMA"/>
    <property type="match status" value="1"/>
</dbReference>
<dbReference type="EMBL" id="STFG01000014">
    <property type="protein sequence ID" value="THT99392.1"/>
    <property type="molecule type" value="Genomic_DNA"/>
</dbReference>
<evidence type="ECO:0000256" key="1">
    <source>
        <dbReference type="ARBA" id="ARBA00004167"/>
    </source>
</evidence>
<dbReference type="OrthoDB" id="9804152at2"/>